<name>A0A812HED3_9DINO</name>
<evidence type="ECO:0000259" key="6">
    <source>
        <dbReference type="Pfam" id="PF00520"/>
    </source>
</evidence>
<protein>
    <submittedName>
        <fullName evidence="7">LsrG protein</fullName>
    </submittedName>
</protein>
<keyword evidence="2 5" id="KW-0812">Transmembrane</keyword>
<evidence type="ECO:0000313" key="7">
    <source>
        <dbReference type="EMBL" id="CAE6946779.1"/>
    </source>
</evidence>
<dbReference type="EMBL" id="CAJNDS010000079">
    <property type="protein sequence ID" value="CAE6946779.1"/>
    <property type="molecule type" value="Genomic_DNA"/>
</dbReference>
<dbReference type="GO" id="GO:0005216">
    <property type="term" value="F:monoatomic ion channel activity"/>
    <property type="evidence" value="ECO:0007669"/>
    <property type="project" value="InterPro"/>
</dbReference>
<dbReference type="OrthoDB" id="10419584at2759"/>
<proteinExistence type="predicted"/>
<dbReference type="AlphaFoldDB" id="A0A812HED3"/>
<comment type="subcellular location">
    <subcellularLocation>
        <location evidence="1">Membrane</location>
        <topology evidence="1">Multi-pass membrane protein</topology>
    </subcellularLocation>
</comment>
<evidence type="ECO:0000256" key="4">
    <source>
        <dbReference type="ARBA" id="ARBA00023136"/>
    </source>
</evidence>
<accession>A0A812HED3</accession>
<dbReference type="GO" id="GO:0016020">
    <property type="term" value="C:membrane"/>
    <property type="evidence" value="ECO:0007669"/>
    <property type="project" value="UniProtKB-SubCell"/>
</dbReference>
<organism evidence="7 8">
    <name type="scientific">Symbiodinium natans</name>
    <dbReference type="NCBI Taxonomy" id="878477"/>
    <lineage>
        <taxon>Eukaryota</taxon>
        <taxon>Sar</taxon>
        <taxon>Alveolata</taxon>
        <taxon>Dinophyceae</taxon>
        <taxon>Suessiales</taxon>
        <taxon>Symbiodiniaceae</taxon>
        <taxon>Symbiodinium</taxon>
    </lineage>
</organism>
<evidence type="ECO:0000256" key="3">
    <source>
        <dbReference type="ARBA" id="ARBA00022989"/>
    </source>
</evidence>
<keyword evidence="3 5" id="KW-1133">Transmembrane helix</keyword>
<evidence type="ECO:0000313" key="8">
    <source>
        <dbReference type="Proteomes" id="UP000604046"/>
    </source>
</evidence>
<evidence type="ECO:0000256" key="5">
    <source>
        <dbReference type="SAM" id="Phobius"/>
    </source>
</evidence>
<keyword evidence="8" id="KW-1185">Reference proteome</keyword>
<evidence type="ECO:0000256" key="2">
    <source>
        <dbReference type="ARBA" id="ARBA00022692"/>
    </source>
</evidence>
<dbReference type="InterPro" id="IPR005821">
    <property type="entry name" value="Ion_trans_dom"/>
</dbReference>
<dbReference type="Proteomes" id="UP000604046">
    <property type="component" value="Unassembled WGS sequence"/>
</dbReference>
<feature type="transmembrane region" description="Helical" evidence="5">
    <location>
        <begin position="7"/>
        <end position="27"/>
    </location>
</feature>
<sequence>MWSCLGIWFWGCVVFLVVQTMFAVILVELVHPVLLSQEGISHDCPECLRHFSSVWNANLWLFTAVFSDGWVHQAPIIIQAAPWTSQILVGSFSMMGFLAIKVVAEIVAVVLSRGDHTAIEKWGVQEAPAPEPVQTMEPRIGTDLDTDTKLLQLLLARFQQDDLGRARLDGLVKELRQAGVGVALGAQHPEHVATKDALETTIGKSAEGERVQVL</sequence>
<keyword evidence="4 5" id="KW-0472">Membrane</keyword>
<dbReference type="Pfam" id="PF00520">
    <property type="entry name" value="Ion_trans"/>
    <property type="match status" value="1"/>
</dbReference>
<feature type="transmembrane region" description="Helical" evidence="5">
    <location>
        <begin position="92"/>
        <end position="111"/>
    </location>
</feature>
<gene>
    <name evidence="7" type="primary">lsrG</name>
    <name evidence="7" type="ORF">SNAT2548_LOCUS1425</name>
</gene>
<feature type="domain" description="Ion transport" evidence="6">
    <location>
        <begin position="12"/>
        <end position="110"/>
    </location>
</feature>
<comment type="caution">
    <text evidence="7">The sequence shown here is derived from an EMBL/GenBank/DDBJ whole genome shotgun (WGS) entry which is preliminary data.</text>
</comment>
<reference evidence="7" key="1">
    <citation type="submission" date="2021-02" db="EMBL/GenBank/DDBJ databases">
        <authorList>
            <person name="Dougan E. K."/>
            <person name="Rhodes N."/>
            <person name="Thang M."/>
            <person name="Chan C."/>
        </authorList>
    </citation>
    <scope>NUCLEOTIDE SEQUENCE</scope>
</reference>
<evidence type="ECO:0000256" key="1">
    <source>
        <dbReference type="ARBA" id="ARBA00004141"/>
    </source>
</evidence>